<evidence type="ECO:0000313" key="4">
    <source>
        <dbReference type="EMBL" id="SEM51131.1"/>
    </source>
</evidence>
<keyword evidence="3" id="KW-1133">Transmembrane helix</keyword>
<sequence>MKEQHGFTLLEILVSITILAIVIIAFIPIFTQAAIHNRVNGETLRSNEAAQVVAAKFETLLDIQKIIGNTASLAECSSQPVPKAVPFPEVERVGDTNYEVNVSLCDYNEGNVTGLTQAIFSVKNTENSPVSEGTAIKFLRNEEGTNAQTP</sequence>
<dbReference type="InterPro" id="IPR045584">
    <property type="entry name" value="Pilin-like"/>
</dbReference>
<dbReference type="AlphaFoldDB" id="A0AAX2EA02"/>
<dbReference type="InterPro" id="IPR012902">
    <property type="entry name" value="N_methyl_site"/>
</dbReference>
<keyword evidence="3" id="KW-0812">Transmembrane</keyword>
<dbReference type="GO" id="GO:0009986">
    <property type="term" value="C:cell surface"/>
    <property type="evidence" value="ECO:0007669"/>
    <property type="project" value="UniProtKB-SubCell"/>
</dbReference>
<feature type="transmembrane region" description="Helical" evidence="3">
    <location>
        <begin position="12"/>
        <end position="35"/>
    </location>
</feature>
<dbReference type="NCBIfam" id="TIGR02532">
    <property type="entry name" value="IV_pilin_GFxxxE"/>
    <property type="match status" value="1"/>
</dbReference>
<dbReference type="Pfam" id="PF07963">
    <property type="entry name" value="N_methyl"/>
    <property type="match status" value="1"/>
</dbReference>
<evidence type="ECO:0000256" key="1">
    <source>
        <dbReference type="ARBA" id="ARBA00004241"/>
    </source>
</evidence>
<comment type="subcellular location">
    <subcellularLocation>
        <location evidence="1">Cell surface</location>
    </subcellularLocation>
</comment>
<proteinExistence type="predicted"/>
<dbReference type="RefSeq" id="WP_093879514.1">
    <property type="nucleotide sequence ID" value="NZ_FOCD01000001.1"/>
</dbReference>
<dbReference type="SUPFAM" id="SSF54523">
    <property type="entry name" value="Pili subunits"/>
    <property type="match status" value="1"/>
</dbReference>
<accession>A0AAX2EA02</accession>
<organism evidence="4 5">
    <name type="scientific">Terribacillus saccharophilus</name>
    <dbReference type="NCBI Taxonomy" id="361277"/>
    <lineage>
        <taxon>Bacteria</taxon>
        <taxon>Bacillati</taxon>
        <taxon>Bacillota</taxon>
        <taxon>Bacilli</taxon>
        <taxon>Bacillales</taxon>
        <taxon>Bacillaceae</taxon>
        <taxon>Terribacillus</taxon>
    </lineage>
</organism>
<keyword evidence="2" id="KW-0178">Competence</keyword>
<name>A0AAX2EA02_9BACI</name>
<dbReference type="Proteomes" id="UP000199735">
    <property type="component" value="Unassembled WGS sequence"/>
</dbReference>
<comment type="caution">
    <text evidence="4">The sequence shown here is derived from an EMBL/GenBank/DDBJ whole genome shotgun (WGS) entry which is preliminary data.</text>
</comment>
<keyword evidence="3" id="KW-0472">Membrane</keyword>
<evidence type="ECO:0000256" key="3">
    <source>
        <dbReference type="SAM" id="Phobius"/>
    </source>
</evidence>
<reference evidence="4 5" key="1">
    <citation type="submission" date="2016-10" db="EMBL/GenBank/DDBJ databases">
        <authorList>
            <person name="Varghese N."/>
            <person name="Submissions S."/>
        </authorList>
    </citation>
    <scope>NUCLEOTIDE SEQUENCE [LARGE SCALE GENOMIC DNA]</scope>
    <source>
        <strain evidence="4 5">DSM 21619</strain>
    </source>
</reference>
<protein>
    <submittedName>
        <fullName evidence="4">Prepilin-type N-terminal cleavage/methylation domain-containing protein</fullName>
    </submittedName>
</protein>
<evidence type="ECO:0000313" key="5">
    <source>
        <dbReference type="Proteomes" id="UP000199735"/>
    </source>
</evidence>
<dbReference type="Gene3D" id="3.30.700.10">
    <property type="entry name" value="Glycoprotein, Type 4 Pilin"/>
    <property type="match status" value="1"/>
</dbReference>
<evidence type="ECO:0000256" key="2">
    <source>
        <dbReference type="ARBA" id="ARBA00023287"/>
    </source>
</evidence>
<dbReference type="EMBL" id="FOCD01000001">
    <property type="protein sequence ID" value="SEM51131.1"/>
    <property type="molecule type" value="Genomic_DNA"/>
</dbReference>
<gene>
    <name evidence="4" type="ORF">SAMN04489762_0259</name>
</gene>
<dbReference type="GO" id="GO:0030420">
    <property type="term" value="P:establishment of competence for transformation"/>
    <property type="evidence" value="ECO:0007669"/>
    <property type="project" value="UniProtKB-KW"/>
</dbReference>
<dbReference type="PROSITE" id="PS00409">
    <property type="entry name" value="PROKAR_NTER_METHYL"/>
    <property type="match status" value="1"/>
</dbReference>